<dbReference type="AlphaFoldDB" id="A0A9X3X8H8"/>
<keyword evidence="2 5" id="KW-0540">Nuclease</keyword>
<feature type="domain" description="Exonuclease VII large subunit C-terminal" evidence="8">
    <location>
        <begin position="131"/>
        <end position="442"/>
    </location>
</feature>
<evidence type="ECO:0000256" key="6">
    <source>
        <dbReference type="RuleBase" id="RU004355"/>
    </source>
</evidence>
<keyword evidence="7" id="KW-0175">Coiled coil</keyword>
<evidence type="ECO:0000256" key="5">
    <source>
        <dbReference type="HAMAP-Rule" id="MF_00378"/>
    </source>
</evidence>
<dbReference type="InterPro" id="IPR003753">
    <property type="entry name" value="Exonuc_VII_L"/>
</dbReference>
<dbReference type="NCBIfam" id="TIGR00237">
    <property type="entry name" value="xseA"/>
    <property type="match status" value="1"/>
</dbReference>
<feature type="coiled-coil region" evidence="7">
    <location>
        <begin position="314"/>
        <end position="345"/>
    </location>
</feature>
<dbReference type="GO" id="GO:0003676">
    <property type="term" value="F:nucleic acid binding"/>
    <property type="evidence" value="ECO:0007669"/>
    <property type="project" value="InterPro"/>
</dbReference>
<dbReference type="EMBL" id="JAGTJJ010000020">
    <property type="protein sequence ID" value="MDC3984328.1"/>
    <property type="molecule type" value="Genomic_DNA"/>
</dbReference>
<comment type="subcellular location">
    <subcellularLocation>
        <location evidence="5 6">Cytoplasm</location>
    </subcellularLocation>
</comment>
<comment type="catalytic activity">
    <reaction evidence="5 6">
        <text>Exonucleolytic cleavage in either 5'- to 3'- or 3'- to 5'-direction to yield nucleoside 5'-phosphates.</text>
        <dbReference type="EC" id="3.1.11.6"/>
    </reaction>
</comment>
<dbReference type="EMBL" id="JAGTJJ010000020">
    <property type="protein sequence ID" value="MDC3984345.1"/>
    <property type="molecule type" value="Genomic_DNA"/>
</dbReference>
<dbReference type="HAMAP" id="MF_00378">
    <property type="entry name" value="Exonuc_7_L"/>
    <property type="match status" value="1"/>
</dbReference>
<reference evidence="10 12" key="1">
    <citation type="submission" date="2021-04" db="EMBL/GenBank/DDBJ databases">
        <title>Genome analysis of Polyangium sp.</title>
        <authorList>
            <person name="Li Y."/>
            <person name="Wang J."/>
        </authorList>
    </citation>
    <scope>NUCLEOTIDE SEQUENCE [LARGE SCALE GENOMIC DNA]</scope>
    <source>
        <strain evidence="10 12">SDU14</strain>
    </source>
</reference>
<evidence type="ECO:0000259" key="9">
    <source>
        <dbReference type="Pfam" id="PF13742"/>
    </source>
</evidence>
<dbReference type="InterPro" id="IPR025824">
    <property type="entry name" value="OB-fold_nuc-bd_dom"/>
</dbReference>
<evidence type="ECO:0000256" key="7">
    <source>
        <dbReference type="SAM" id="Coils"/>
    </source>
</evidence>
<keyword evidence="1 5" id="KW-0963">Cytoplasm</keyword>
<dbReference type="PANTHER" id="PTHR30008:SF0">
    <property type="entry name" value="EXODEOXYRIBONUCLEASE 7 LARGE SUBUNIT"/>
    <property type="match status" value="1"/>
</dbReference>
<dbReference type="EC" id="3.1.11.6" evidence="5"/>
<dbReference type="GO" id="GO:0005737">
    <property type="term" value="C:cytoplasm"/>
    <property type="evidence" value="ECO:0007669"/>
    <property type="project" value="UniProtKB-SubCell"/>
</dbReference>
<dbReference type="Proteomes" id="UP001151081">
    <property type="component" value="Unassembled WGS sequence"/>
</dbReference>
<dbReference type="CDD" id="cd04489">
    <property type="entry name" value="ExoVII_LU_OBF"/>
    <property type="match status" value="1"/>
</dbReference>
<comment type="caution">
    <text evidence="10">The sequence shown here is derived from an EMBL/GenBank/DDBJ whole genome shotgun (WGS) entry which is preliminary data.</text>
</comment>
<dbReference type="Pfam" id="PF02601">
    <property type="entry name" value="Exonuc_VII_L"/>
    <property type="match status" value="1"/>
</dbReference>
<dbReference type="GO" id="GO:0009318">
    <property type="term" value="C:exodeoxyribonuclease VII complex"/>
    <property type="evidence" value="ECO:0007669"/>
    <property type="project" value="UniProtKB-UniRule"/>
</dbReference>
<evidence type="ECO:0000313" key="10">
    <source>
        <dbReference type="EMBL" id="MDC3984328.1"/>
    </source>
</evidence>
<dbReference type="GO" id="GO:0006308">
    <property type="term" value="P:DNA catabolic process"/>
    <property type="evidence" value="ECO:0007669"/>
    <property type="project" value="UniProtKB-UniRule"/>
</dbReference>
<comment type="function">
    <text evidence="5">Bidirectionally degrades single-stranded DNA into large acid-insoluble oligonucleotides, which are then degraded further into small acid-soluble oligonucleotides.</text>
</comment>
<keyword evidence="3 5" id="KW-0378">Hydrolase</keyword>
<evidence type="ECO:0000256" key="2">
    <source>
        <dbReference type="ARBA" id="ARBA00022722"/>
    </source>
</evidence>
<keyword evidence="4 5" id="KW-0269">Exonuclease</keyword>
<dbReference type="InterPro" id="IPR020579">
    <property type="entry name" value="Exonuc_VII_lsu_C"/>
</dbReference>
<organism evidence="10 12">
    <name type="scientific">Polyangium jinanense</name>
    <dbReference type="NCBI Taxonomy" id="2829994"/>
    <lineage>
        <taxon>Bacteria</taxon>
        <taxon>Pseudomonadati</taxon>
        <taxon>Myxococcota</taxon>
        <taxon>Polyangia</taxon>
        <taxon>Polyangiales</taxon>
        <taxon>Polyangiaceae</taxon>
        <taxon>Polyangium</taxon>
    </lineage>
</organism>
<sequence length="458" mass="49365">MEGRAAAEEPEVLSVAALDQRLRRVVEGATQDVRVLGEVGGFRPHASGHAYFTLKDEREDACIDCVMYKTASPRARKLLADGARVVLIGRATVYVPRGKLQFSVTDVRPAGRGALLEALERLKQKLAGEGVFAAERKRALPVDPAVIGVVTSGNGAAIHDIVTVSYRRGAPRILLARATVQGPGAAQSMARALDQLARVPEVEVVILGRGGGSAEDLSAFNDEALVRKVASFPVPVVSAVGHEVDVTLTDLAADARAATPSQAAEMLVADRMERRKQLRHLVTRMWRATRQTIERRRVVVDRLARSIGSPADLLAERQQKLDELNMKLERAMERATARRKEELSEIERRLGARHPRAVIAGARAAIGPLEVRLVAAERRRVERLRTTLGRHAARLDALSPLGVLARGYAIATNASGRAVRAAKEVAVGESITVRVHEGALRAEVTAVLDPGEGEGNDG</sequence>
<comment type="subunit">
    <text evidence="5">Heterooligomer composed of large and small subunits.</text>
</comment>
<gene>
    <name evidence="5 10" type="primary">xseA</name>
    <name evidence="10" type="ORF">KEG57_27725</name>
    <name evidence="11" type="ORF">KEG57_27815</name>
</gene>
<evidence type="ECO:0000256" key="4">
    <source>
        <dbReference type="ARBA" id="ARBA00022839"/>
    </source>
</evidence>
<dbReference type="GO" id="GO:0008855">
    <property type="term" value="F:exodeoxyribonuclease VII activity"/>
    <property type="evidence" value="ECO:0007669"/>
    <property type="project" value="UniProtKB-UniRule"/>
</dbReference>
<dbReference type="Pfam" id="PF13742">
    <property type="entry name" value="tRNA_anti_2"/>
    <property type="match status" value="1"/>
</dbReference>
<evidence type="ECO:0000256" key="1">
    <source>
        <dbReference type="ARBA" id="ARBA00022490"/>
    </source>
</evidence>
<keyword evidence="12" id="KW-1185">Reference proteome</keyword>
<evidence type="ECO:0000313" key="11">
    <source>
        <dbReference type="EMBL" id="MDC3984345.1"/>
    </source>
</evidence>
<proteinExistence type="inferred from homology"/>
<protein>
    <recommendedName>
        <fullName evidence="5">Exodeoxyribonuclease 7 large subunit</fullName>
        <ecNumber evidence="5">3.1.11.6</ecNumber>
    </recommendedName>
    <alternativeName>
        <fullName evidence="5">Exodeoxyribonuclease VII large subunit</fullName>
        <shortName evidence="5">Exonuclease VII large subunit</shortName>
    </alternativeName>
</protein>
<accession>A0A9X3X8H8</accession>
<evidence type="ECO:0000256" key="3">
    <source>
        <dbReference type="ARBA" id="ARBA00022801"/>
    </source>
</evidence>
<feature type="domain" description="OB-fold nucleic acid binding" evidence="9">
    <location>
        <begin position="13"/>
        <end position="108"/>
    </location>
</feature>
<evidence type="ECO:0000313" key="12">
    <source>
        <dbReference type="Proteomes" id="UP001151081"/>
    </source>
</evidence>
<comment type="similarity">
    <text evidence="5 6">Belongs to the XseA family.</text>
</comment>
<name>A0A9X3X8H8_9BACT</name>
<dbReference type="PANTHER" id="PTHR30008">
    <property type="entry name" value="EXODEOXYRIBONUCLEASE 7 LARGE SUBUNIT"/>
    <property type="match status" value="1"/>
</dbReference>
<evidence type="ECO:0000259" key="8">
    <source>
        <dbReference type="Pfam" id="PF02601"/>
    </source>
</evidence>